<keyword evidence="5" id="KW-1185">Reference proteome</keyword>
<accession>A0A1G6PFK7</accession>
<dbReference type="Gene3D" id="2.150.10.10">
    <property type="entry name" value="Serralysin-like metalloprotease, C-terminal"/>
    <property type="match status" value="1"/>
</dbReference>
<sequence length="1334" mass="133201">MAIHGGFSNVTGESSGAIGNFNNISANNTYVIGNNIDATADNNVILGNTSSESSATTINGVATQVDSAIINNITYDNFAGTAAGVVSVGAEGAERQIINVAPGEISATSTDAINGSQLYEVANTLTAPLTFGADSGTDLQRALGSRLSINGDDNITTSTGADGLTISISDTPTFDSVTINNAPTNDTDATNKTYVDGSRTTVTSANNSVSVTQTTVGDALNFDLSVDAQSITDASQLPVVYTNDAGDQVYLQDDGSWNTVADGSGMTVDAGDIITSMQNADGTTTTPTVLTNVAAGDISDTSTDAVNGSQLYDTNQQVSTNTSNIATNTTNIANNAADIVTNANNITTNTTAINTLAATPLTFAGDSGGDVERELGTTLNVEGGATGTLTDGNIGVVANGTDTLAIQLAETIDLGSAGSVTTGNTVLNNAGVTITGGSNPVSLTSSGLDNGGNVISNVGAGQAGTDAVNVDQLTDAIDGVNTYDGWNLSTNGGTSEAIGENDTVDLSNTDGNISITQSGSNVEFGLADSITVGSTSPVTIDGDTGTIGGLTNTTFDANNYVSGQAATEDQLAGVADDVATNTTNISTNADNISTNTTNIATNTADIAKGINVGDGTTDNNYALGDTINITEADSNIETTTTSDGVEVGLADDISVTSVTAGNTVLNNAGVTINDGNTTVSLSSSGLDNGGNVISNVGAGQAGTDAVNVDQLNAAEAAAKTEVQEGQNIAVTSTTGSDGQTIYTVATDDEVEFDKVTVGDVVVDATTNDITGLSNTALGGADFAQSGRAATEEQLNETQDNLVTIIGGNAVNNGGVVTTTNIGGTGADNVNDAIQTVNTTAKAAKTEVEEGQNISVTSTTGSDGQTIYTVATDDDVNFNSVTIGDTAGDNTVLTSTADGLDVGGDKITNVAAGTISDSSTDAVNGSQLYGLSNNVTNLFGGNATYDGDVISWTNIGGTGENTIDDAIASIKDSADNANQGWNISTNGGTATNVKPADTVDFQGDGNVVVSNTGTEVTVGLADQVTIGTGDTAVSIDGDTGTITTGDVTIDGSTGSITAGQVTVNGDQGTVNGLSNTTWDADNITSGQAATEDQLQQVAADAASNAAKSKSTVSAGDNIEVTTSENTDGSTNYEVATAKDVTFDTVTSDTVTAGTVTADTVNVGDVSITSSGINAGNQKVTNVAAGTVSSDSTDAVNGSQLYGHAQAVQNIIGGSTTYNADTGTYTNNNIGGTGQSTIDAAIGAVNNNVTYLNQRVNDLEDDLSSGIAATAALENAPFIPGKWTYAAGASYYNDQSAIGATLRRTADNGRWSFTGGVAGGTNGSPIVRFGVSGVID</sequence>
<dbReference type="Gene3D" id="3.30.1300.30">
    <property type="entry name" value="GSPII I/J protein-like"/>
    <property type="match status" value="1"/>
</dbReference>
<dbReference type="InterPro" id="IPR045584">
    <property type="entry name" value="Pilin-like"/>
</dbReference>
<dbReference type="Gene3D" id="1.20.5.170">
    <property type="match status" value="3"/>
</dbReference>
<evidence type="ECO:0000313" key="5">
    <source>
        <dbReference type="Proteomes" id="UP000242317"/>
    </source>
</evidence>
<dbReference type="Gene3D" id="2.20.70.140">
    <property type="match status" value="3"/>
</dbReference>
<feature type="domain" description="Trimeric autotransporter adhesin YadA-like stalk" evidence="3">
    <location>
        <begin position="1177"/>
        <end position="1220"/>
    </location>
</feature>
<dbReference type="InterPro" id="IPR008635">
    <property type="entry name" value="Coiled_stalk_dom"/>
</dbReference>
<dbReference type="Proteomes" id="UP000242317">
    <property type="component" value="Unassembled WGS sequence"/>
</dbReference>
<dbReference type="SUPFAM" id="SSF54523">
    <property type="entry name" value="Pili subunits"/>
    <property type="match status" value="1"/>
</dbReference>
<name>A0A1G6PFK7_9GAMM</name>
<keyword evidence="1" id="KW-0813">Transport</keyword>
<feature type="domain" description="Trimeric autotransporter adhesin YadA-like stalk" evidence="3">
    <location>
        <begin position="290"/>
        <end position="332"/>
    </location>
</feature>
<dbReference type="Gene3D" id="6.20.50.100">
    <property type="match status" value="2"/>
</dbReference>
<feature type="domain" description="Trimeric autotransporter adhesin YadA-like stalk" evidence="3">
    <location>
        <begin position="96"/>
        <end position="134"/>
    </location>
</feature>
<keyword evidence="2" id="KW-0653">Protein transport</keyword>
<dbReference type="GO" id="GO:0015031">
    <property type="term" value="P:protein transport"/>
    <property type="evidence" value="ECO:0007669"/>
    <property type="project" value="UniProtKB-KW"/>
</dbReference>
<proteinExistence type="predicted"/>
<reference evidence="5" key="1">
    <citation type="submission" date="2016-09" db="EMBL/GenBank/DDBJ databases">
        <authorList>
            <person name="Varghese N."/>
            <person name="Submissions S."/>
        </authorList>
    </citation>
    <scope>NUCLEOTIDE SEQUENCE [LARGE SCALE GENOMIC DNA]</scope>
    <source>
        <strain evidence="5">ANC 3699</strain>
    </source>
</reference>
<dbReference type="SUPFAM" id="SSF101967">
    <property type="entry name" value="Adhesin YadA, collagen-binding domain"/>
    <property type="match status" value="2"/>
</dbReference>
<dbReference type="Pfam" id="PF05662">
    <property type="entry name" value="YadA_stalk"/>
    <property type="match status" value="6"/>
</dbReference>
<evidence type="ECO:0000259" key="3">
    <source>
        <dbReference type="Pfam" id="PF05662"/>
    </source>
</evidence>
<feature type="domain" description="Trimeric autotransporter adhesin YadA-like stalk" evidence="3">
    <location>
        <begin position="905"/>
        <end position="942"/>
    </location>
</feature>
<evidence type="ECO:0000256" key="1">
    <source>
        <dbReference type="ARBA" id="ARBA00022448"/>
    </source>
</evidence>
<feature type="domain" description="Trimeric autotransporter adhesin YadA-like stalk" evidence="3">
    <location>
        <begin position="455"/>
        <end position="485"/>
    </location>
</feature>
<dbReference type="GO" id="GO:0019867">
    <property type="term" value="C:outer membrane"/>
    <property type="evidence" value="ECO:0007669"/>
    <property type="project" value="InterPro"/>
</dbReference>
<organism evidence="4 5">
    <name type="scientific">Acinetobacter marinus</name>
    <dbReference type="NCBI Taxonomy" id="281375"/>
    <lineage>
        <taxon>Bacteria</taxon>
        <taxon>Pseudomonadati</taxon>
        <taxon>Pseudomonadota</taxon>
        <taxon>Gammaproteobacteria</taxon>
        <taxon>Moraxellales</taxon>
        <taxon>Moraxellaceae</taxon>
        <taxon>Acinetobacter</taxon>
    </lineage>
</organism>
<evidence type="ECO:0000313" key="4">
    <source>
        <dbReference type="EMBL" id="SDC78135.1"/>
    </source>
</evidence>
<protein>
    <submittedName>
        <fullName evidence="4">Surface protein related</fullName>
    </submittedName>
</protein>
<gene>
    <name evidence="4" type="ORF">SAMN05421749_1151</name>
</gene>
<dbReference type="Gene3D" id="6.10.250.2040">
    <property type="match status" value="1"/>
</dbReference>
<dbReference type="InterPro" id="IPR011049">
    <property type="entry name" value="Serralysin-like_metalloprot_C"/>
</dbReference>
<dbReference type="EMBL" id="FMYK01000015">
    <property type="protein sequence ID" value="SDC78135.1"/>
    <property type="molecule type" value="Genomic_DNA"/>
</dbReference>
<feature type="domain" description="Trimeric autotransporter adhesin YadA-like stalk" evidence="3">
    <location>
        <begin position="693"/>
        <end position="728"/>
    </location>
</feature>
<evidence type="ECO:0000256" key="2">
    <source>
        <dbReference type="ARBA" id="ARBA00022927"/>
    </source>
</evidence>
<dbReference type="RefSeq" id="WP_171259124.1">
    <property type="nucleotide sequence ID" value="NZ_FMYK01000015.1"/>
</dbReference>